<dbReference type="PANTHER" id="PTHR43280:SF32">
    <property type="entry name" value="TRANSCRIPTIONAL REGULATORY PROTEIN"/>
    <property type="match status" value="1"/>
</dbReference>
<dbReference type="Gene3D" id="1.10.10.60">
    <property type="entry name" value="Homeodomain-like"/>
    <property type="match status" value="1"/>
</dbReference>
<evidence type="ECO:0000259" key="4">
    <source>
        <dbReference type="PROSITE" id="PS01124"/>
    </source>
</evidence>
<dbReference type="PANTHER" id="PTHR43280">
    <property type="entry name" value="ARAC-FAMILY TRANSCRIPTIONAL REGULATOR"/>
    <property type="match status" value="1"/>
</dbReference>
<dbReference type="InterPro" id="IPR020449">
    <property type="entry name" value="Tscrpt_reg_AraC-type_HTH"/>
</dbReference>
<feature type="domain" description="HTH araC/xylS-type" evidence="4">
    <location>
        <begin position="201"/>
        <end position="301"/>
    </location>
</feature>
<dbReference type="InterPro" id="IPR018060">
    <property type="entry name" value="HTH_AraC"/>
</dbReference>
<dbReference type="SMART" id="SM00342">
    <property type="entry name" value="HTH_ARAC"/>
    <property type="match status" value="1"/>
</dbReference>
<keyword evidence="3" id="KW-0804">Transcription</keyword>
<dbReference type="AlphaFoldDB" id="A0A5B7TL64"/>
<reference evidence="5 6" key="1">
    <citation type="submission" date="2019-05" db="EMBL/GenBank/DDBJ databases">
        <title>Algicella ahnfeltiae gen. nov., sp. nov., a novel marine bacterium of the family Flavobacteriaceae isolated from a red alga.</title>
        <authorList>
            <person name="Nedashkovskaya O.I."/>
            <person name="Kukhlevskiy A.D."/>
            <person name="Kim S.-G."/>
            <person name="Zhukova N.V."/>
            <person name="Mikhailov V.V."/>
        </authorList>
    </citation>
    <scope>NUCLEOTIDE SEQUENCE [LARGE SCALE GENOMIC DNA]</scope>
    <source>
        <strain evidence="5 6">10Alg115</strain>
    </source>
</reference>
<name>A0A5B7TL64_9FLAO</name>
<evidence type="ECO:0000256" key="2">
    <source>
        <dbReference type="ARBA" id="ARBA00023125"/>
    </source>
</evidence>
<keyword evidence="6" id="KW-1185">Reference proteome</keyword>
<dbReference type="PROSITE" id="PS01124">
    <property type="entry name" value="HTH_ARAC_FAMILY_2"/>
    <property type="match status" value="1"/>
</dbReference>
<dbReference type="GO" id="GO:0043565">
    <property type="term" value="F:sequence-specific DNA binding"/>
    <property type="evidence" value="ECO:0007669"/>
    <property type="project" value="InterPro"/>
</dbReference>
<dbReference type="RefSeq" id="WP_138948317.1">
    <property type="nucleotide sequence ID" value="NZ_CP040749.1"/>
</dbReference>
<evidence type="ECO:0000313" key="5">
    <source>
        <dbReference type="EMBL" id="QCX37379.1"/>
    </source>
</evidence>
<dbReference type="Pfam" id="PF12833">
    <property type="entry name" value="HTH_18"/>
    <property type="match status" value="1"/>
</dbReference>
<dbReference type="GO" id="GO:0003700">
    <property type="term" value="F:DNA-binding transcription factor activity"/>
    <property type="evidence" value="ECO:0007669"/>
    <property type="project" value="InterPro"/>
</dbReference>
<evidence type="ECO:0000256" key="3">
    <source>
        <dbReference type="ARBA" id="ARBA00023163"/>
    </source>
</evidence>
<dbReference type="OrthoDB" id="2600165at2"/>
<organism evidence="5 6">
    <name type="scientific">Aureibaculum algae</name>
    <dbReference type="NCBI Taxonomy" id="2584122"/>
    <lineage>
        <taxon>Bacteria</taxon>
        <taxon>Pseudomonadati</taxon>
        <taxon>Bacteroidota</taxon>
        <taxon>Flavobacteriia</taxon>
        <taxon>Flavobacteriales</taxon>
        <taxon>Flavobacteriaceae</taxon>
        <taxon>Aureibaculum</taxon>
    </lineage>
</organism>
<dbReference type="KEGG" id="fbe:FF125_02605"/>
<keyword evidence="1" id="KW-0805">Transcription regulation</keyword>
<evidence type="ECO:0000256" key="1">
    <source>
        <dbReference type="ARBA" id="ARBA00023015"/>
    </source>
</evidence>
<dbReference type="Proteomes" id="UP000306229">
    <property type="component" value="Chromosome"/>
</dbReference>
<dbReference type="PRINTS" id="PR00032">
    <property type="entry name" value="HTHARAC"/>
</dbReference>
<gene>
    <name evidence="5" type="ORF">FF125_02605</name>
</gene>
<dbReference type="InterPro" id="IPR009057">
    <property type="entry name" value="Homeodomain-like_sf"/>
</dbReference>
<evidence type="ECO:0000313" key="6">
    <source>
        <dbReference type="Proteomes" id="UP000306229"/>
    </source>
</evidence>
<protein>
    <submittedName>
        <fullName evidence="5">Helix-turn-helix domain-containing protein</fullName>
    </submittedName>
</protein>
<sequence>MSNPHHIKSITEYHKVMNLPKPEHPLISVIKFEDIKHYQTSPTNITNDFYSIALKKDFNAKLKYGQQQYDFDEGIMHFMSPKQVLSFEFRIDEELHHKGWLLLVHPDFLWNTPLSKKIKEYEYFDYKINEALHLSDKEEKMIVGVIQSIAQEYQANIDHFSHDVTIAQFALLLTYSERFYQRQFTTRKITNHNILNQFEELLSIYFIKGNLIENALPTVQYFANELNISSNYLSRLLKNLTGQSTKHFIQDKIIDLAKERLSTTDLSVSEIAYELGFEHIQSFSKLFKSKTDFTPTSFRQSFN</sequence>
<dbReference type="EMBL" id="CP040749">
    <property type="protein sequence ID" value="QCX37379.1"/>
    <property type="molecule type" value="Genomic_DNA"/>
</dbReference>
<dbReference type="SUPFAM" id="SSF46689">
    <property type="entry name" value="Homeodomain-like"/>
    <property type="match status" value="1"/>
</dbReference>
<keyword evidence="2" id="KW-0238">DNA-binding</keyword>
<accession>A0A5B7TL64</accession>
<proteinExistence type="predicted"/>